<reference evidence="4 5" key="1">
    <citation type="submission" date="2022-05" db="EMBL/GenBank/DDBJ databases">
        <title>A multi-omics perspective on studying reproductive biology in Daphnia sinensis.</title>
        <authorList>
            <person name="Jia J."/>
        </authorList>
    </citation>
    <scope>NUCLEOTIDE SEQUENCE [LARGE SCALE GENOMIC DNA]</scope>
    <source>
        <strain evidence="4 5">WSL</strain>
    </source>
</reference>
<evidence type="ECO:0000256" key="1">
    <source>
        <dbReference type="ARBA" id="ARBA00008645"/>
    </source>
</evidence>
<dbReference type="InterPro" id="IPR000073">
    <property type="entry name" value="AB_hydrolase_1"/>
</dbReference>
<dbReference type="SUPFAM" id="SSF53474">
    <property type="entry name" value="alpha/beta-Hydrolases"/>
    <property type="match status" value="1"/>
</dbReference>
<keyword evidence="2" id="KW-0378">Hydrolase</keyword>
<organism evidence="4 5">
    <name type="scientific">Daphnia sinensis</name>
    <dbReference type="NCBI Taxonomy" id="1820382"/>
    <lineage>
        <taxon>Eukaryota</taxon>
        <taxon>Metazoa</taxon>
        <taxon>Ecdysozoa</taxon>
        <taxon>Arthropoda</taxon>
        <taxon>Crustacea</taxon>
        <taxon>Branchiopoda</taxon>
        <taxon>Diplostraca</taxon>
        <taxon>Cladocera</taxon>
        <taxon>Anomopoda</taxon>
        <taxon>Daphniidae</taxon>
        <taxon>Daphnia</taxon>
        <taxon>Daphnia similis group</taxon>
    </lineage>
</organism>
<protein>
    <recommendedName>
        <fullName evidence="3">AB hydrolase-1 domain-containing protein</fullName>
    </recommendedName>
</protein>
<feature type="domain" description="AB hydrolase-1" evidence="3">
    <location>
        <begin position="75"/>
        <end position="174"/>
    </location>
</feature>
<dbReference type="PANTHER" id="PTHR43798:SF14">
    <property type="entry name" value="SERINE HYDROLASE-LIKE PROTEIN DDB_G0286239"/>
    <property type="match status" value="1"/>
</dbReference>
<dbReference type="AlphaFoldDB" id="A0AAD5Q2X5"/>
<dbReference type="Gene3D" id="3.40.50.1820">
    <property type="entry name" value="alpha/beta hydrolase"/>
    <property type="match status" value="1"/>
</dbReference>
<accession>A0AAD5Q2X5</accession>
<dbReference type="InterPro" id="IPR029058">
    <property type="entry name" value="AB_hydrolase_fold"/>
</dbReference>
<evidence type="ECO:0000259" key="3">
    <source>
        <dbReference type="Pfam" id="PF00561"/>
    </source>
</evidence>
<evidence type="ECO:0000256" key="2">
    <source>
        <dbReference type="ARBA" id="ARBA00022801"/>
    </source>
</evidence>
<evidence type="ECO:0000313" key="5">
    <source>
        <dbReference type="Proteomes" id="UP000820818"/>
    </source>
</evidence>
<name>A0AAD5Q2X5_9CRUS</name>
<dbReference type="PANTHER" id="PTHR43798">
    <property type="entry name" value="MONOACYLGLYCEROL LIPASE"/>
    <property type="match status" value="1"/>
</dbReference>
<dbReference type="InterPro" id="IPR050266">
    <property type="entry name" value="AB_hydrolase_sf"/>
</dbReference>
<dbReference type="GO" id="GO:0016787">
    <property type="term" value="F:hydrolase activity"/>
    <property type="evidence" value="ECO:0007669"/>
    <property type="project" value="UniProtKB-KW"/>
</dbReference>
<dbReference type="PRINTS" id="PR00111">
    <property type="entry name" value="ABHYDROLASE"/>
</dbReference>
<comment type="caution">
    <text evidence="4">The sequence shown here is derived from an EMBL/GenBank/DDBJ whole genome shotgun (WGS) entry which is preliminary data.</text>
</comment>
<dbReference type="EMBL" id="WJBH02000001">
    <property type="protein sequence ID" value="KAI9564870.1"/>
    <property type="molecule type" value="Genomic_DNA"/>
</dbReference>
<gene>
    <name evidence="4" type="ORF">GHT06_008611</name>
</gene>
<proteinExistence type="inferred from homology"/>
<comment type="similarity">
    <text evidence="1">Belongs to the AB hydrolase superfamily.</text>
</comment>
<sequence>MDSCDKLVFRMQHLIPRGLSSAAPKITNNLAGTIPGVASFRNQADALSKTYEEVTFPMTYGNVAAKVWGPSNGRPIFALHGWLDNAGTFDTLIPMLPHNLRIVAVDIPGHGMSDHFPRDIMYHFLDCLLAVERISQQLKWEKFSFIGHSLGGCIAMLYAGVFPEKVDKLVNIDIVRVTTTRAETMHLRLRKTVGKLLKYEAAITNGPEKPISYDTAVEKSINGSFGSLDRKACEIMLKRGLRKVNGGYVFSRDRRLHAAPLSFCPKQDQVVLAAKVTADVLIIKFTEGPYFESVEDQVEHIEALKKSSKNVRYVEIEGKHHTHLTHPERVANIISDFFNP</sequence>
<keyword evidence="5" id="KW-1185">Reference proteome</keyword>
<dbReference type="GO" id="GO:0016020">
    <property type="term" value="C:membrane"/>
    <property type="evidence" value="ECO:0007669"/>
    <property type="project" value="TreeGrafter"/>
</dbReference>
<evidence type="ECO:0000313" key="4">
    <source>
        <dbReference type="EMBL" id="KAI9564870.1"/>
    </source>
</evidence>
<dbReference type="Pfam" id="PF00561">
    <property type="entry name" value="Abhydrolase_1"/>
    <property type="match status" value="1"/>
</dbReference>
<dbReference type="Proteomes" id="UP000820818">
    <property type="component" value="Linkage Group LG1"/>
</dbReference>